<dbReference type="EMBL" id="MU254032">
    <property type="protein sequence ID" value="KAG9242822.1"/>
    <property type="molecule type" value="Genomic_DNA"/>
</dbReference>
<reference evidence="1" key="1">
    <citation type="journal article" date="2021" name="IMA Fungus">
        <title>Genomic characterization of three marine fungi, including Emericellopsis atlantica sp. nov. with signatures of a generalist lifestyle and marine biomass degradation.</title>
        <authorList>
            <person name="Hagestad O.C."/>
            <person name="Hou L."/>
            <person name="Andersen J.H."/>
            <person name="Hansen E.H."/>
            <person name="Altermark B."/>
            <person name="Li C."/>
            <person name="Kuhnert E."/>
            <person name="Cox R.J."/>
            <person name="Crous P.W."/>
            <person name="Spatafora J.W."/>
            <person name="Lail K."/>
            <person name="Amirebrahimi M."/>
            <person name="Lipzen A."/>
            <person name="Pangilinan J."/>
            <person name="Andreopoulos W."/>
            <person name="Hayes R.D."/>
            <person name="Ng V."/>
            <person name="Grigoriev I.V."/>
            <person name="Jackson S.A."/>
            <person name="Sutton T.D.S."/>
            <person name="Dobson A.D.W."/>
            <person name="Rama T."/>
        </authorList>
    </citation>
    <scope>NUCLEOTIDE SEQUENCE</scope>
    <source>
        <strain evidence="1">TRa3180A</strain>
    </source>
</reference>
<protein>
    <submittedName>
        <fullName evidence="1">Uncharacterized protein</fullName>
    </submittedName>
</protein>
<evidence type="ECO:0000313" key="2">
    <source>
        <dbReference type="Proteomes" id="UP000887226"/>
    </source>
</evidence>
<name>A0A9P7Z0F9_9HELO</name>
<sequence>MSLYIVDLMPANFVSFFQPNRSSVLNVDFIRDDGEDPLVFLKKFDYVYLRIVVS</sequence>
<keyword evidence="2" id="KW-1185">Reference proteome</keyword>
<evidence type="ECO:0000313" key="1">
    <source>
        <dbReference type="EMBL" id="KAG9242822.1"/>
    </source>
</evidence>
<dbReference type="AlphaFoldDB" id="A0A9P7Z0F9"/>
<comment type="caution">
    <text evidence="1">The sequence shown here is derived from an EMBL/GenBank/DDBJ whole genome shotgun (WGS) entry which is preliminary data.</text>
</comment>
<accession>A0A9P7Z0F9</accession>
<gene>
    <name evidence="1" type="ORF">BJ878DRAFT_543885</name>
</gene>
<dbReference type="Proteomes" id="UP000887226">
    <property type="component" value="Unassembled WGS sequence"/>
</dbReference>
<organism evidence="1 2">
    <name type="scientific">Calycina marina</name>
    <dbReference type="NCBI Taxonomy" id="1763456"/>
    <lineage>
        <taxon>Eukaryota</taxon>
        <taxon>Fungi</taxon>
        <taxon>Dikarya</taxon>
        <taxon>Ascomycota</taxon>
        <taxon>Pezizomycotina</taxon>
        <taxon>Leotiomycetes</taxon>
        <taxon>Helotiales</taxon>
        <taxon>Pezizellaceae</taxon>
        <taxon>Calycina</taxon>
    </lineage>
</organism>
<proteinExistence type="predicted"/>